<evidence type="ECO:0000256" key="5">
    <source>
        <dbReference type="ARBA" id="ARBA00022692"/>
    </source>
</evidence>
<protein>
    <submittedName>
        <fullName evidence="15">Penicillin-binding protein 2</fullName>
    </submittedName>
</protein>
<dbReference type="Gene3D" id="3.40.710.10">
    <property type="entry name" value="DD-peptidase/beta-lactamase superfamily"/>
    <property type="match status" value="1"/>
</dbReference>
<evidence type="ECO:0000313" key="16">
    <source>
        <dbReference type="Proteomes" id="UP000266482"/>
    </source>
</evidence>
<feature type="domain" description="Penicillin-binding protein dimerisation" evidence="14">
    <location>
        <begin position="63"/>
        <end position="257"/>
    </location>
</feature>
<dbReference type="InterPro" id="IPR012338">
    <property type="entry name" value="Beta-lactam/transpept-like"/>
</dbReference>
<dbReference type="OrthoDB" id="9770103at2"/>
<dbReference type="GO" id="GO:0071555">
    <property type="term" value="P:cell wall organization"/>
    <property type="evidence" value="ECO:0007669"/>
    <property type="project" value="UniProtKB-KW"/>
</dbReference>
<dbReference type="InterPro" id="IPR036138">
    <property type="entry name" value="PBP_dimer_sf"/>
</dbReference>
<feature type="transmembrane region" description="Helical" evidence="12">
    <location>
        <begin position="20"/>
        <end position="40"/>
    </location>
</feature>
<evidence type="ECO:0000256" key="10">
    <source>
        <dbReference type="ARBA" id="ARBA00023316"/>
    </source>
</evidence>
<feature type="compositionally biased region" description="Polar residues" evidence="11">
    <location>
        <begin position="691"/>
        <end position="706"/>
    </location>
</feature>
<evidence type="ECO:0000256" key="8">
    <source>
        <dbReference type="ARBA" id="ARBA00022989"/>
    </source>
</evidence>
<dbReference type="InterPro" id="IPR001460">
    <property type="entry name" value="PCN-bd_Tpept"/>
</dbReference>
<feature type="compositionally biased region" description="Low complexity" evidence="11">
    <location>
        <begin position="674"/>
        <end position="690"/>
    </location>
</feature>
<dbReference type="PANTHER" id="PTHR30627">
    <property type="entry name" value="PEPTIDOGLYCAN D,D-TRANSPEPTIDASE"/>
    <property type="match status" value="1"/>
</dbReference>
<dbReference type="GO" id="GO:0071972">
    <property type="term" value="F:peptidoglycan L,D-transpeptidase activity"/>
    <property type="evidence" value="ECO:0007669"/>
    <property type="project" value="TreeGrafter"/>
</dbReference>
<organism evidence="15 16">
    <name type="scientific">Paenibacillus nanensis</name>
    <dbReference type="NCBI Taxonomy" id="393251"/>
    <lineage>
        <taxon>Bacteria</taxon>
        <taxon>Bacillati</taxon>
        <taxon>Bacillota</taxon>
        <taxon>Bacilli</taxon>
        <taxon>Bacillales</taxon>
        <taxon>Paenibacillaceae</taxon>
        <taxon>Paenibacillus</taxon>
    </lineage>
</organism>
<feature type="region of interest" description="Disordered" evidence="11">
    <location>
        <begin position="666"/>
        <end position="706"/>
    </location>
</feature>
<dbReference type="Pfam" id="PF03717">
    <property type="entry name" value="PBP_dimer"/>
    <property type="match status" value="1"/>
</dbReference>
<evidence type="ECO:0000256" key="9">
    <source>
        <dbReference type="ARBA" id="ARBA00023136"/>
    </source>
</evidence>
<evidence type="ECO:0000256" key="1">
    <source>
        <dbReference type="ARBA" id="ARBA00004167"/>
    </source>
</evidence>
<dbReference type="GO" id="GO:0008360">
    <property type="term" value="P:regulation of cell shape"/>
    <property type="evidence" value="ECO:0007669"/>
    <property type="project" value="UniProtKB-KW"/>
</dbReference>
<dbReference type="PANTHER" id="PTHR30627:SF2">
    <property type="entry name" value="PEPTIDOGLYCAN D,D-TRANSPEPTIDASE MRDA"/>
    <property type="match status" value="1"/>
</dbReference>
<dbReference type="Pfam" id="PF00905">
    <property type="entry name" value="Transpeptidase"/>
    <property type="match status" value="1"/>
</dbReference>
<sequence>MQDDPQKREIDNRRNFSFRLNFFFFITFALFSMLIVRLAVLQFVEGPALNAKGVTISTRNDQIPPIRGNIYDAEGYPIAYSTSTQSLYYSLQPSTKSKSYDEAARETAVKLAEIFKEYGDSDKVMTVDDILFQMDLNFSRNVLSVPRRIKSGLTNAEVAYFMENRSDFTGIEIMEESVRNYDKNSIAVQLVGYLKKYKGVRLDNEFYKAKMGEEDPTLQYLEEEEVGLDGLEFMYQDVLRGKNGLKSYPVNNKEHIIGPMRITNPEKGANLYLTIDKDVQLKTEEAIMKHLEKIRTSKNRYEYAPDAQTGFAVAMEVDTGKVVAMASMPDYDPNIWAGGSISAEDYKNFGHVLSNGTIRTVYGPYSDEERPKHPSSIVPLGSTVKPLSVLIGLNEKLFSTTTRYKDTGAFYFGKEGYQRRIGNSEGKVFGSIDGAGAIANSSNPFMAAMVGNKLVARGTVNGKSAVEIWDSYMKQFGLGVSTESGLPGEVLGVIDYFNSAERDSMQSALVFASFGQQGRYTTLQLAQYATMLANRGKRMKPQFVNEIKDSDGNVVQSFKPEVLNTVDFPVEYWEEIEAGMSQVKVQGFEGFQHSFNRKTGTSEQTVAGGKMANNAVFIAYAPADKPKLAVAVVVPDGGFGSFGAAPIARQIFDAYDAEIGLTGTPNTALKKSLESGTEGTPPGSTGTGTENSATPTGPNQTNTGAQ</sequence>
<comment type="subcellular location">
    <subcellularLocation>
        <location evidence="2">Cell membrane</location>
    </subcellularLocation>
    <subcellularLocation>
        <location evidence="1">Membrane</location>
        <topology evidence="1">Single-pass membrane protein</topology>
    </subcellularLocation>
</comment>
<keyword evidence="10" id="KW-0961">Cell wall biogenesis/degradation</keyword>
<dbReference type="SUPFAM" id="SSF56519">
    <property type="entry name" value="Penicillin binding protein dimerisation domain"/>
    <property type="match status" value="1"/>
</dbReference>
<evidence type="ECO:0000256" key="12">
    <source>
        <dbReference type="SAM" id="Phobius"/>
    </source>
</evidence>
<keyword evidence="9 12" id="KW-0472">Membrane</keyword>
<keyword evidence="6" id="KW-0133">Cell shape</keyword>
<evidence type="ECO:0000256" key="7">
    <source>
        <dbReference type="ARBA" id="ARBA00022984"/>
    </source>
</evidence>
<dbReference type="SUPFAM" id="SSF56601">
    <property type="entry name" value="beta-lactamase/transpeptidase-like"/>
    <property type="match status" value="1"/>
</dbReference>
<dbReference type="EMBL" id="QXQA01000005">
    <property type="protein sequence ID" value="RIX53052.1"/>
    <property type="molecule type" value="Genomic_DNA"/>
</dbReference>
<dbReference type="RefSeq" id="WP_119599632.1">
    <property type="nucleotide sequence ID" value="NZ_QXQA01000005.1"/>
</dbReference>
<dbReference type="Proteomes" id="UP000266482">
    <property type="component" value="Unassembled WGS sequence"/>
</dbReference>
<evidence type="ECO:0000256" key="3">
    <source>
        <dbReference type="ARBA" id="ARBA00007171"/>
    </source>
</evidence>
<keyword evidence="5 12" id="KW-0812">Transmembrane</keyword>
<feature type="domain" description="Penicillin-binding protein transpeptidase" evidence="13">
    <location>
        <begin position="310"/>
        <end position="652"/>
    </location>
</feature>
<dbReference type="GO" id="GO:0009252">
    <property type="term" value="P:peptidoglycan biosynthetic process"/>
    <property type="evidence" value="ECO:0007669"/>
    <property type="project" value="UniProtKB-KW"/>
</dbReference>
<keyword evidence="4" id="KW-1003">Cell membrane</keyword>
<proteinExistence type="inferred from homology"/>
<keyword evidence="8 12" id="KW-1133">Transmembrane helix</keyword>
<reference evidence="15 16" key="1">
    <citation type="submission" date="2018-09" db="EMBL/GenBank/DDBJ databases">
        <title>Paenibacillus aracenensis nov. sp. isolated from a cave in southern Spain.</title>
        <authorList>
            <person name="Jurado V."/>
            <person name="Gutierrez-Patricio S."/>
            <person name="Gonzalez-Pimentel J.L."/>
            <person name="Miller A.Z."/>
            <person name="Laiz L."/>
            <person name="Saiz-Jimenez C."/>
        </authorList>
    </citation>
    <scope>NUCLEOTIDE SEQUENCE [LARGE SCALE GENOMIC DNA]</scope>
    <source>
        <strain evidence="15 16">DSM 22867</strain>
    </source>
</reference>
<dbReference type="AlphaFoldDB" id="A0A3A1V0S4"/>
<evidence type="ECO:0000256" key="6">
    <source>
        <dbReference type="ARBA" id="ARBA00022960"/>
    </source>
</evidence>
<dbReference type="GO" id="GO:0005886">
    <property type="term" value="C:plasma membrane"/>
    <property type="evidence" value="ECO:0007669"/>
    <property type="project" value="UniProtKB-SubCell"/>
</dbReference>
<evidence type="ECO:0000259" key="13">
    <source>
        <dbReference type="Pfam" id="PF00905"/>
    </source>
</evidence>
<name>A0A3A1V0S4_9BACL</name>
<dbReference type="InterPro" id="IPR005311">
    <property type="entry name" value="PBP_dimer"/>
</dbReference>
<evidence type="ECO:0000256" key="2">
    <source>
        <dbReference type="ARBA" id="ARBA00004236"/>
    </source>
</evidence>
<dbReference type="InterPro" id="IPR050515">
    <property type="entry name" value="Beta-lactam/transpept"/>
</dbReference>
<evidence type="ECO:0000313" key="15">
    <source>
        <dbReference type="EMBL" id="RIX53052.1"/>
    </source>
</evidence>
<evidence type="ECO:0000256" key="11">
    <source>
        <dbReference type="SAM" id="MobiDB-lite"/>
    </source>
</evidence>
<evidence type="ECO:0000256" key="4">
    <source>
        <dbReference type="ARBA" id="ARBA00022475"/>
    </source>
</evidence>
<accession>A0A3A1V0S4</accession>
<dbReference type="GO" id="GO:0008658">
    <property type="term" value="F:penicillin binding"/>
    <property type="evidence" value="ECO:0007669"/>
    <property type="project" value="InterPro"/>
</dbReference>
<comment type="caution">
    <text evidence="15">The sequence shown here is derived from an EMBL/GenBank/DDBJ whole genome shotgun (WGS) entry which is preliminary data.</text>
</comment>
<evidence type="ECO:0000259" key="14">
    <source>
        <dbReference type="Pfam" id="PF03717"/>
    </source>
</evidence>
<keyword evidence="7" id="KW-0573">Peptidoglycan synthesis</keyword>
<dbReference type="Gene3D" id="3.90.1310.10">
    <property type="entry name" value="Penicillin-binding protein 2a (Domain 2)"/>
    <property type="match status" value="1"/>
</dbReference>
<comment type="similarity">
    <text evidence="3">Belongs to the transpeptidase family.</text>
</comment>
<keyword evidence="16" id="KW-1185">Reference proteome</keyword>
<gene>
    <name evidence="15" type="ORF">D3P08_10400</name>
</gene>